<dbReference type="PROSITE" id="PS50217">
    <property type="entry name" value="BZIP"/>
    <property type="match status" value="1"/>
</dbReference>
<evidence type="ECO:0000256" key="4">
    <source>
        <dbReference type="ARBA" id="ARBA00023163"/>
    </source>
</evidence>
<keyword evidence="4" id="KW-0804">Transcription</keyword>
<dbReference type="PANTHER" id="PTHR45764">
    <property type="entry name" value="BZIP TRANSCRIPTION FACTOR 44"/>
    <property type="match status" value="1"/>
</dbReference>
<feature type="domain" description="BZIP" evidence="6">
    <location>
        <begin position="21"/>
        <end position="73"/>
    </location>
</feature>
<dbReference type="AlphaFoldDB" id="A0AAP0S7C6"/>
<dbReference type="PANTHER" id="PTHR45764:SF38">
    <property type="entry name" value="BZIP TRANSCRIPTION FACTOR 44"/>
    <property type="match status" value="1"/>
</dbReference>
<dbReference type="SMART" id="SM00338">
    <property type="entry name" value="BRLZ"/>
    <property type="match status" value="1"/>
</dbReference>
<dbReference type="PROSITE" id="PS00036">
    <property type="entry name" value="BZIP_BASIC"/>
    <property type="match status" value="1"/>
</dbReference>
<name>A0AAP0S7C6_LIQFO</name>
<reference evidence="7 8" key="1">
    <citation type="journal article" date="2024" name="Plant J.">
        <title>Genome sequences and population genomics reveal climatic adaptation and genomic divergence between two closely related sweetgum species.</title>
        <authorList>
            <person name="Xu W.Q."/>
            <person name="Ren C.Q."/>
            <person name="Zhang X.Y."/>
            <person name="Comes H.P."/>
            <person name="Liu X.H."/>
            <person name="Li Y.G."/>
            <person name="Kettle C.J."/>
            <person name="Jalonen R."/>
            <person name="Gaisberger H."/>
            <person name="Ma Y.Z."/>
            <person name="Qiu Y.X."/>
        </authorList>
    </citation>
    <scope>NUCLEOTIDE SEQUENCE [LARGE SCALE GENOMIC DNA]</scope>
    <source>
        <strain evidence="7">Hangzhou</strain>
    </source>
</reference>
<keyword evidence="3" id="KW-0238">DNA-binding</keyword>
<dbReference type="InterPro" id="IPR004827">
    <property type="entry name" value="bZIP"/>
</dbReference>
<evidence type="ECO:0000313" key="8">
    <source>
        <dbReference type="Proteomes" id="UP001415857"/>
    </source>
</evidence>
<evidence type="ECO:0000259" key="6">
    <source>
        <dbReference type="PROSITE" id="PS50217"/>
    </source>
</evidence>
<evidence type="ECO:0000256" key="3">
    <source>
        <dbReference type="ARBA" id="ARBA00023125"/>
    </source>
</evidence>
<dbReference type="GO" id="GO:0000976">
    <property type="term" value="F:transcription cis-regulatory region binding"/>
    <property type="evidence" value="ECO:0007669"/>
    <property type="project" value="TreeGrafter"/>
</dbReference>
<organism evidence="7 8">
    <name type="scientific">Liquidambar formosana</name>
    <name type="common">Formosan gum</name>
    <dbReference type="NCBI Taxonomy" id="63359"/>
    <lineage>
        <taxon>Eukaryota</taxon>
        <taxon>Viridiplantae</taxon>
        <taxon>Streptophyta</taxon>
        <taxon>Embryophyta</taxon>
        <taxon>Tracheophyta</taxon>
        <taxon>Spermatophyta</taxon>
        <taxon>Magnoliopsida</taxon>
        <taxon>eudicotyledons</taxon>
        <taxon>Gunneridae</taxon>
        <taxon>Pentapetalae</taxon>
        <taxon>Saxifragales</taxon>
        <taxon>Altingiaceae</taxon>
        <taxon>Liquidambar</taxon>
    </lineage>
</organism>
<keyword evidence="5" id="KW-0539">Nucleus</keyword>
<comment type="caution">
    <text evidence="7">The sequence shown here is derived from an EMBL/GenBank/DDBJ whole genome shotgun (WGS) entry which is preliminary data.</text>
</comment>
<dbReference type="GO" id="GO:0005634">
    <property type="term" value="C:nucleus"/>
    <property type="evidence" value="ECO:0007669"/>
    <property type="project" value="UniProtKB-SubCell"/>
</dbReference>
<evidence type="ECO:0000313" key="7">
    <source>
        <dbReference type="EMBL" id="KAK9288454.1"/>
    </source>
</evidence>
<evidence type="ECO:0000256" key="2">
    <source>
        <dbReference type="ARBA" id="ARBA00023015"/>
    </source>
</evidence>
<protein>
    <recommendedName>
        <fullName evidence="6">BZIP domain-containing protein</fullName>
    </recommendedName>
</protein>
<keyword evidence="2" id="KW-0805">Transcription regulation</keyword>
<dbReference type="SUPFAM" id="SSF57959">
    <property type="entry name" value="Leucine zipper domain"/>
    <property type="match status" value="1"/>
</dbReference>
<keyword evidence="8" id="KW-1185">Reference proteome</keyword>
<dbReference type="FunFam" id="1.20.5.170:FF:000020">
    <property type="entry name" value="BZIP transcription factor"/>
    <property type="match status" value="1"/>
</dbReference>
<dbReference type="Pfam" id="PF00170">
    <property type="entry name" value="bZIP_1"/>
    <property type="match status" value="1"/>
</dbReference>
<dbReference type="GO" id="GO:0045893">
    <property type="term" value="P:positive regulation of DNA-templated transcription"/>
    <property type="evidence" value="ECO:0007669"/>
    <property type="project" value="TreeGrafter"/>
</dbReference>
<dbReference type="Proteomes" id="UP001415857">
    <property type="component" value="Unassembled WGS sequence"/>
</dbReference>
<evidence type="ECO:0000256" key="5">
    <source>
        <dbReference type="ARBA" id="ARBA00023242"/>
    </source>
</evidence>
<sequence>MSCLQQVSSGTEGEARYEVIDEKKKRRMISNRESARRSRRRKQQRIEDLIRESDHLARGNQELFTKINELTQRHLTVETENGVLRAEVAELTARLNYLNAVVSDGEKSMANRAFSTPNNGGIPHGGTDFPFMEFDGLQDFGGFSMGVSDPLLGPWQSAGSSQPIMASAGMLQF</sequence>
<evidence type="ECO:0000256" key="1">
    <source>
        <dbReference type="ARBA" id="ARBA00004123"/>
    </source>
</evidence>
<dbReference type="Gene3D" id="1.20.5.170">
    <property type="match status" value="1"/>
</dbReference>
<dbReference type="InterPro" id="IPR046347">
    <property type="entry name" value="bZIP_sf"/>
</dbReference>
<dbReference type="EMBL" id="JBBPBK010000003">
    <property type="protein sequence ID" value="KAK9288454.1"/>
    <property type="molecule type" value="Genomic_DNA"/>
</dbReference>
<comment type="subcellular location">
    <subcellularLocation>
        <location evidence="1">Nucleus</location>
    </subcellularLocation>
</comment>
<dbReference type="GO" id="GO:0046983">
    <property type="term" value="F:protein dimerization activity"/>
    <property type="evidence" value="ECO:0007669"/>
    <property type="project" value="UniProtKB-ARBA"/>
</dbReference>
<dbReference type="GO" id="GO:0003700">
    <property type="term" value="F:DNA-binding transcription factor activity"/>
    <property type="evidence" value="ECO:0007669"/>
    <property type="project" value="InterPro"/>
</dbReference>
<proteinExistence type="predicted"/>
<accession>A0AAP0S7C6</accession>
<gene>
    <name evidence="7" type="ORF">L1049_016911</name>
</gene>